<name>A0ABS2PFD3_9BACL</name>
<dbReference type="GO" id="GO:0008839">
    <property type="term" value="F:4-hydroxy-tetrahydrodipicolinate reductase"/>
    <property type="evidence" value="ECO:0007669"/>
    <property type="project" value="UniProtKB-EC"/>
</dbReference>
<evidence type="ECO:0000313" key="2">
    <source>
        <dbReference type="EMBL" id="MBM7634128.1"/>
    </source>
</evidence>
<comment type="caution">
    <text evidence="2">The sequence shown here is derived from an EMBL/GenBank/DDBJ whole genome shotgun (WGS) entry which is preliminary data.</text>
</comment>
<dbReference type="EMBL" id="JAFBEC010000009">
    <property type="protein sequence ID" value="MBM7634128.1"/>
    <property type="molecule type" value="Genomic_DNA"/>
</dbReference>
<organism evidence="2 3">
    <name type="scientific">Geomicrobium sediminis</name>
    <dbReference type="NCBI Taxonomy" id="1347788"/>
    <lineage>
        <taxon>Bacteria</taxon>
        <taxon>Bacillati</taxon>
        <taxon>Bacillota</taxon>
        <taxon>Bacilli</taxon>
        <taxon>Bacillales</taxon>
        <taxon>Geomicrobium</taxon>
    </lineage>
</organism>
<feature type="domain" description="2,4-diaminopentanoate dehydrogenase C-terminal" evidence="1">
    <location>
        <begin position="143"/>
        <end position="329"/>
    </location>
</feature>
<keyword evidence="2" id="KW-0560">Oxidoreductase</keyword>
<reference evidence="2 3" key="1">
    <citation type="submission" date="2021-01" db="EMBL/GenBank/DDBJ databases">
        <title>Genomic Encyclopedia of Type Strains, Phase IV (KMG-IV): sequencing the most valuable type-strain genomes for metagenomic binning, comparative biology and taxonomic classification.</title>
        <authorList>
            <person name="Goeker M."/>
        </authorList>
    </citation>
    <scope>NUCLEOTIDE SEQUENCE [LARGE SCALE GENOMIC DNA]</scope>
    <source>
        <strain evidence="2 3">DSM 25540</strain>
    </source>
</reference>
<proteinExistence type="predicted"/>
<dbReference type="RefSeq" id="WP_204698881.1">
    <property type="nucleotide sequence ID" value="NZ_JAFBEC010000009.1"/>
</dbReference>
<keyword evidence="3" id="KW-1185">Reference proteome</keyword>
<evidence type="ECO:0000313" key="3">
    <source>
        <dbReference type="Proteomes" id="UP000741863"/>
    </source>
</evidence>
<dbReference type="EC" id="1.17.1.8" evidence="2"/>
<dbReference type="Pfam" id="PF19328">
    <property type="entry name" value="DAP_DH_C"/>
    <property type="match status" value="1"/>
</dbReference>
<sequence>MSKIAVVSFGLGPIGVEILKKCSLEEHIEVVGGVDLDPQKLDLPLSELVSEAPTNRHIHDNISKLQYIVSAYDRKVAVHATGSHLPSVWPQIKELLDHGFHVVSTCEELLYPWHRYPELSAEIDQYAQRKGKAVIGTGINPGFVMDTLPLVASTVTDGITRIQIKRHVDARKRRVPLQQKVGIGKTVEAFEELAKDNAIGHVGLEESLRMLATGLGITIQEVHASLQPILLEQKLSLPWIDLEIGDVAGQLQKMSAVTEEGITLELELKMAAGVESQDAISVEGNDHVQLLIPNGIFGDTATASMIVNVGKSLAWQEQVGLVTMMHGGLPRYRYKG</sequence>
<dbReference type="InterPro" id="IPR045760">
    <property type="entry name" value="DAP_DH_C"/>
</dbReference>
<dbReference type="SUPFAM" id="SSF51735">
    <property type="entry name" value="NAD(P)-binding Rossmann-fold domains"/>
    <property type="match status" value="1"/>
</dbReference>
<gene>
    <name evidence="2" type="ORF">JOD17_003228</name>
</gene>
<accession>A0ABS2PFD3</accession>
<dbReference type="Gene3D" id="3.40.50.720">
    <property type="entry name" value="NAD(P)-binding Rossmann-like Domain"/>
    <property type="match status" value="1"/>
</dbReference>
<dbReference type="CDD" id="cd24146">
    <property type="entry name" value="nat-AmDH_N_like"/>
    <property type="match status" value="1"/>
</dbReference>
<dbReference type="InterPro" id="IPR036291">
    <property type="entry name" value="NAD(P)-bd_dom_sf"/>
</dbReference>
<protein>
    <submittedName>
        <fullName evidence="2">4-hydroxy-tetrahydrodipicolinate reductase</fullName>
        <ecNumber evidence="2">1.17.1.8</ecNumber>
    </submittedName>
</protein>
<evidence type="ECO:0000259" key="1">
    <source>
        <dbReference type="Pfam" id="PF19328"/>
    </source>
</evidence>
<dbReference type="Proteomes" id="UP000741863">
    <property type="component" value="Unassembled WGS sequence"/>
</dbReference>